<dbReference type="Proteomes" id="UP000600247">
    <property type="component" value="Unassembled WGS sequence"/>
</dbReference>
<evidence type="ECO:0000256" key="2">
    <source>
        <dbReference type="SAM" id="MobiDB-lite"/>
    </source>
</evidence>
<dbReference type="Pfam" id="PF00497">
    <property type="entry name" value="SBP_bac_3"/>
    <property type="match status" value="1"/>
</dbReference>
<dbReference type="Gene3D" id="3.40.190.10">
    <property type="entry name" value="Periplasmic binding protein-like II"/>
    <property type="match status" value="2"/>
</dbReference>
<dbReference type="RefSeq" id="WP_188888065.1">
    <property type="nucleotide sequence ID" value="NZ_BMHY01000002.1"/>
</dbReference>
<keyword evidence="1" id="KW-0732">Signal</keyword>
<feature type="region of interest" description="Disordered" evidence="2">
    <location>
        <begin position="24"/>
        <end position="43"/>
    </location>
</feature>
<evidence type="ECO:0000313" key="4">
    <source>
        <dbReference type="EMBL" id="GGG60445.1"/>
    </source>
</evidence>
<gene>
    <name evidence="4" type="ORF">GCM10010918_12150</name>
</gene>
<dbReference type="EMBL" id="BMHY01000002">
    <property type="protein sequence ID" value="GGG60445.1"/>
    <property type="molecule type" value="Genomic_DNA"/>
</dbReference>
<feature type="compositionally biased region" description="Low complexity" evidence="2">
    <location>
        <begin position="31"/>
        <end position="42"/>
    </location>
</feature>
<proteinExistence type="predicted"/>
<keyword evidence="5" id="KW-1185">Reference proteome</keyword>
<accession>A0A917LVB2</accession>
<comment type="caution">
    <text evidence="4">The sequence shown here is derived from an EMBL/GenBank/DDBJ whole genome shotgun (WGS) entry which is preliminary data.</text>
</comment>
<dbReference type="PANTHER" id="PTHR35936">
    <property type="entry name" value="MEMBRANE-BOUND LYTIC MUREIN TRANSGLYCOSYLASE F"/>
    <property type="match status" value="1"/>
</dbReference>
<dbReference type="SMART" id="SM00062">
    <property type="entry name" value="PBPb"/>
    <property type="match status" value="1"/>
</dbReference>
<feature type="domain" description="Solute-binding protein family 3/N-terminal" evidence="3">
    <location>
        <begin position="54"/>
        <end position="273"/>
    </location>
</feature>
<dbReference type="PANTHER" id="PTHR35936:SF34">
    <property type="entry name" value="ABC TRANSPORTER EXTRACELLULAR-BINDING PROTEIN YCKB-RELATED"/>
    <property type="match status" value="1"/>
</dbReference>
<reference evidence="4 5" key="1">
    <citation type="journal article" date="2014" name="Int. J. Syst. Evol. Microbiol.">
        <title>Complete genome sequence of Corynebacterium casei LMG S-19264T (=DSM 44701T), isolated from a smear-ripened cheese.</title>
        <authorList>
            <consortium name="US DOE Joint Genome Institute (JGI-PGF)"/>
            <person name="Walter F."/>
            <person name="Albersmeier A."/>
            <person name="Kalinowski J."/>
            <person name="Ruckert C."/>
        </authorList>
    </citation>
    <scope>NUCLEOTIDE SEQUENCE [LARGE SCALE GENOMIC DNA]</scope>
    <source>
        <strain evidence="4 5">CGMCC 1.15286</strain>
    </source>
</reference>
<name>A0A917LVB2_9BACL</name>
<dbReference type="SUPFAM" id="SSF53850">
    <property type="entry name" value="Periplasmic binding protein-like II"/>
    <property type="match status" value="1"/>
</dbReference>
<dbReference type="InterPro" id="IPR001638">
    <property type="entry name" value="Solute-binding_3/MltF_N"/>
</dbReference>
<evidence type="ECO:0000256" key="1">
    <source>
        <dbReference type="ARBA" id="ARBA00022729"/>
    </source>
</evidence>
<dbReference type="AlphaFoldDB" id="A0A917LVB2"/>
<protein>
    <submittedName>
        <fullName evidence="4">Amino acid ABC transporter substrate-binding protein</fullName>
    </submittedName>
</protein>
<dbReference type="PROSITE" id="PS51257">
    <property type="entry name" value="PROKAR_LIPOPROTEIN"/>
    <property type="match status" value="1"/>
</dbReference>
<organism evidence="4 5">
    <name type="scientific">Paenibacillus radicis</name>
    <name type="common">ex Gao et al. 2016</name>
    <dbReference type="NCBI Taxonomy" id="1737354"/>
    <lineage>
        <taxon>Bacteria</taxon>
        <taxon>Bacillati</taxon>
        <taxon>Bacillota</taxon>
        <taxon>Bacilli</taxon>
        <taxon>Bacillales</taxon>
        <taxon>Paenibacillaceae</taxon>
        <taxon>Paenibacillus</taxon>
    </lineage>
</organism>
<evidence type="ECO:0000313" key="5">
    <source>
        <dbReference type="Proteomes" id="UP000600247"/>
    </source>
</evidence>
<evidence type="ECO:0000259" key="3">
    <source>
        <dbReference type="SMART" id="SM00062"/>
    </source>
</evidence>
<sequence>MLKVKGIFILTVLILALAVSGCSSEKDNKSEGSPSASPAAAEKTSLDKLKEKGEFIIATTGTYPPYAFHEESSDRPLTGFDIELLTEVWNRVDGVKVTFKEAEWDGMLAGLDAGRFDSIHQIGVTEERKAKYDFADPYLISYPTLIVLDETKDINSFEDLKGKKVYGNNTSIYGKLAESYGAVLVPEGESLELLKTKRVDAIIFNNLYFLELKKSRPDLKLRAADEADTQEIVALPLVKGGDGTVEAAFNEALKGVKEDGTYEKLSVKWFGENVLK</sequence>